<keyword evidence="1" id="KW-0614">Plasmid</keyword>
<dbReference type="AlphaFoldDB" id="A0A076EYB8"/>
<dbReference type="Proteomes" id="UP000028488">
    <property type="component" value="Plasmid pPDG1"/>
</dbReference>
<evidence type="ECO:0000313" key="1">
    <source>
        <dbReference type="EMBL" id="AII10368.1"/>
    </source>
</evidence>
<geneLocation type="plasmid" evidence="1 2">
    <name>pPDG1</name>
</geneLocation>
<organism evidence="1 2">
    <name type="scientific">Rhodococcus opacus</name>
    <name type="common">Nocardia opaca</name>
    <dbReference type="NCBI Taxonomy" id="37919"/>
    <lineage>
        <taxon>Bacteria</taxon>
        <taxon>Bacillati</taxon>
        <taxon>Actinomycetota</taxon>
        <taxon>Actinomycetes</taxon>
        <taxon>Mycobacteriales</taxon>
        <taxon>Nocardiaceae</taxon>
        <taxon>Rhodococcus</taxon>
    </lineage>
</organism>
<name>A0A076EYB8_RHOOP</name>
<protein>
    <submittedName>
        <fullName evidence="1">Uncharacterized protein</fullName>
    </submittedName>
</protein>
<dbReference type="EMBL" id="CP008948">
    <property type="protein sequence ID" value="AII10368.1"/>
    <property type="molecule type" value="Genomic_DNA"/>
</dbReference>
<gene>
    <name evidence="1" type="ORF">EP51_39325</name>
</gene>
<sequence length="119" mass="13905">MARCTELGQHGLAGKPELISVRQRLTAYKFEQRPSAHCRSRQNMPPERRRDLIPLLPPWIGTKLVQRKNTQKITKLVYAEFRCRLKLVEVSNFTASEATNECRSLGPLRRLQNRCDFRQ</sequence>
<reference evidence="1 2" key="1">
    <citation type="submission" date="2014-07" db="EMBL/GenBank/DDBJ databases">
        <title>Genome Sequence of Rhodococcus opacus Strain R7, a Biodegrader of Mono- and Polycyclic Aromatic Hydrocarbons.</title>
        <authorList>
            <person name="Di Gennaro P."/>
            <person name="Zampolli J."/>
            <person name="Presti I."/>
            <person name="Cappelletti M."/>
            <person name="D'Ursi P."/>
            <person name="Orro A."/>
            <person name="Mezzelani A."/>
            <person name="Milanesi L."/>
        </authorList>
    </citation>
    <scope>NUCLEOTIDE SEQUENCE [LARGE SCALE GENOMIC DNA]</scope>
    <source>
        <strain evidence="1 2">R7</strain>
        <plasmid evidence="1">pPDG1</plasmid>
    </source>
</reference>
<proteinExistence type="predicted"/>
<accession>A0A076EYB8</accession>
<evidence type="ECO:0000313" key="2">
    <source>
        <dbReference type="Proteomes" id="UP000028488"/>
    </source>
</evidence>